<accession>A0ABW0ERY5</accession>
<dbReference type="SUPFAM" id="SSF53271">
    <property type="entry name" value="PRTase-like"/>
    <property type="match status" value="1"/>
</dbReference>
<keyword evidence="2" id="KW-0328">Glycosyltransferase</keyword>
<organism evidence="2 3">
    <name type="scientific">Actinokineospora guangxiensis</name>
    <dbReference type="NCBI Taxonomy" id="1490288"/>
    <lineage>
        <taxon>Bacteria</taxon>
        <taxon>Bacillati</taxon>
        <taxon>Actinomycetota</taxon>
        <taxon>Actinomycetes</taxon>
        <taxon>Pseudonocardiales</taxon>
        <taxon>Pseudonocardiaceae</taxon>
        <taxon>Actinokineospora</taxon>
    </lineage>
</organism>
<dbReference type="EMBL" id="JBHSKF010000005">
    <property type="protein sequence ID" value="MFC5288230.1"/>
    <property type="molecule type" value="Genomic_DNA"/>
</dbReference>
<feature type="domain" description="Phosphoribosyltransferase" evidence="1">
    <location>
        <begin position="25"/>
        <end position="176"/>
    </location>
</feature>
<dbReference type="InterPro" id="IPR000836">
    <property type="entry name" value="PRTase_dom"/>
</dbReference>
<dbReference type="CDD" id="cd06223">
    <property type="entry name" value="PRTases_typeI"/>
    <property type="match status" value="1"/>
</dbReference>
<dbReference type="Gene3D" id="3.30.1310.20">
    <property type="entry name" value="PRTase-like"/>
    <property type="match status" value="1"/>
</dbReference>
<dbReference type="RefSeq" id="WP_378247958.1">
    <property type="nucleotide sequence ID" value="NZ_JBHSKF010000005.1"/>
</dbReference>
<gene>
    <name evidence="2" type="ORF">ACFPM7_14310</name>
</gene>
<protein>
    <submittedName>
        <fullName evidence="2">Phosphoribosyltransferase</fullName>
    </submittedName>
</protein>
<dbReference type="Pfam" id="PF00156">
    <property type="entry name" value="Pribosyltran"/>
    <property type="match status" value="1"/>
</dbReference>
<evidence type="ECO:0000259" key="1">
    <source>
        <dbReference type="Pfam" id="PF00156"/>
    </source>
</evidence>
<name>A0ABW0ERY5_9PSEU</name>
<evidence type="ECO:0000313" key="2">
    <source>
        <dbReference type="EMBL" id="MFC5288230.1"/>
    </source>
</evidence>
<dbReference type="Gene3D" id="3.40.50.2020">
    <property type="match status" value="1"/>
</dbReference>
<keyword evidence="3" id="KW-1185">Reference proteome</keyword>
<sequence length="222" mass="22768">MRFADRAEAGRALARALLPLRPYAPVVLGLPRGGVPVAAEVAAHLEADLDVVVVRKVGAPGNAELAVGAVGEQGVTVRVDAVLADLGIAWEDVADTVRRERAAVRARSAALRGDTEPVDLAHRMAVLVDDGVATGATMAAAVRVVRGRGATGVVVATPVAPPGAGERLGTDAFICLSSPRRFTSVGQWYADFTQVGDAEVRALLEAWATGSTAPAAGRAARP</sequence>
<comment type="caution">
    <text evidence="2">The sequence shown here is derived from an EMBL/GenBank/DDBJ whole genome shotgun (WGS) entry which is preliminary data.</text>
</comment>
<reference evidence="3" key="1">
    <citation type="journal article" date="2019" name="Int. J. Syst. Evol. Microbiol.">
        <title>The Global Catalogue of Microorganisms (GCM) 10K type strain sequencing project: providing services to taxonomists for standard genome sequencing and annotation.</title>
        <authorList>
            <consortium name="The Broad Institute Genomics Platform"/>
            <consortium name="The Broad Institute Genome Sequencing Center for Infectious Disease"/>
            <person name="Wu L."/>
            <person name="Ma J."/>
        </authorList>
    </citation>
    <scope>NUCLEOTIDE SEQUENCE [LARGE SCALE GENOMIC DNA]</scope>
    <source>
        <strain evidence="3">CCUG 59778</strain>
    </source>
</reference>
<dbReference type="Proteomes" id="UP001596157">
    <property type="component" value="Unassembled WGS sequence"/>
</dbReference>
<dbReference type="GO" id="GO:0016757">
    <property type="term" value="F:glycosyltransferase activity"/>
    <property type="evidence" value="ECO:0007669"/>
    <property type="project" value="UniProtKB-KW"/>
</dbReference>
<dbReference type="InterPro" id="IPR029057">
    <property type="entry name" value="PRTase-like"/>
</dbReference>
<proteinExistence type="predicted"/>
<keyword evidence="2" id="KW-0808">Transferase</keyword>
<evidence type="ECO:0000313" key="3">
    <source>
        <dbReference type="Proteomes" id="UP001596157"/>
    </source>
</evidence>